<keyword evidence="2" id="KW-1185">Reference proteome</keyword>
<dbReference type="Proteomes" id="UP001556040">
    <property type="component" value="Unassembled WGS sequence"/>
</dbReference>
<comment type="caution">
    <text evidence="1">The sequence shown here is derived from an EMBL/GenBank/DDBJ whole genome shotgun (WGS) entry which is preliminary data.</text>
</comment>
<reference evidence="1 2" key="1">
    <citation type="journal article" date="1979" name="Int. J. Syst. Evol. Microbiol.">
        <title>Bacillus globisporus subsp. marinus subsp. nov.</title>
        <authorList>
            <person name="Liu H."/>
        </authorList>
    </citation>
    <scope>NUCLEOTIDE SEQUENCE [LARGE SCALE GENOMIC DNA]</scope>
    <source>
        <strain evidence="1 2">DSM 1297</strain>
    </source>
</reference>
<protein>
    <submittedName>
        <fullName evidence="1">Uncharacterized protein</fullName>
    </submittedName>
</protein>
<organism evidence="1 2">
    <name type="scientific">Jeotgalibacillus marinus</name>
    <dbReference type="NCBI Taxonomy" id="86667"/>
    <lineage>
        <taxon>Bacteria</taxon>
        <taxon>Bacillati</taxon>
        <taxon>Bacillota</taxon>
        <taxon>Bacilli</taxon>
        <taxon>Bacillales</taxon>
        <taxon>Caryophanaceae</taxon>
        <taxon>Jeotgalibacillus</taxon>
    </lineage>
</organism>
<accession>A0ABV3Q6A3</accession>
<name>A0ABV3Q6A3_9BACL</name>
<gene>
    <name evidence="1" type="ORF">AB1471_13610</name>
</gene>
<evidence type="ECO:0000313" key="1">
    <source>
        <dbReference type="EMBL" id="MEW9502827.1"/>
    </source>
</evidence>
<dbReference type="EMBL" id="JBFMIA010000016">
    <property type="protein sequence ID" value="MEW9502827.1"/>
    <property type="molecule type" value="Genomic_DNA"/>
</dbReference>
<sequence>MNPYDPYHMSYYRKHHVNQFPQYPQSEMWAEQQIKQPLYPHLKPQVFNIIDPFVNYGLKEAEDTSYKHALQEVAAMAYLMGRGVDPHTAYLIVESWEVNEMFINS</sequence>
<evidence type="ECO:0000313" key="2">
    <source>
        <dbReference type="Proteomes" id="UP001556040"/>
    </source>
</evidence>
<dbReference type="RefSeq" id="WP_367780314.1">
    <property type="nucleotide sequence ID" value="NZ_JBFMIA010000016.1"/>
</dbReference>
<proteinExistence type="predicted"/>